<name>X0TVH1_9ZZZZ</name>
<sequence>RTVFLDAEHFYDGYVLDADYALTALECGLNAGAAVVVLCDTNGGRLPSEIGAITRAVRDRFPEAVLGIHAHDDMGCAAANTLTAMAEGAVQIQGTINGYGERTGNANLSTIIPIVQLKLGIELVSPAQLATLTKLSHFVAELANMAPQDSAPFVGRNAFTHKGGMHADAERKSKGSYEHIDPELVGNRTRILVSEVSGRSSLLQKASQLGISLDRDKPQTQQILRRVKELENEG</sequence>
<dbReference type="PROSITE" id="PS50991">
    <property type="entry name" value="PYR_CT"/>
    <property type="match status" value="1"/>
</dbReference>
<evidence type="ECO:0000256" key="2">
    <source>
        <dbReference type="ARBA" id="ARBA00022325"/>
    </source>
</evidence>
<accession>X0TVH1</accession>
<dbReference type="SUPFAM" id="SSF51569">
    <property type="entry name" value="Aldolase"/>
    <property type="match status" value="1"/>
</dbReference>
<dbReference type="InterPro" id="IPR054691">
    <property type="entry name" value="LeuA/HCS_post-cat"/>
</dbReference>
<protein>
    <recommendedName>
        <fullName evidence="2">(R)-citramalate synthase</fullName>
        <ecNumber evidence="4">2.3.3.21</ecNumber>
    </recommendedName>
</protein>
<evidence type="ECO:0000256" key="4">
    <source>
        <dbReference type="ARBA" id="ARBA00034330"/>
    </source>
</evidence>
<dbReference type="Gene3D" id="3.20.20.70">
    <property type="entry name" value="Aldolase class I"/>
    <property type="match status" value="1"/>
</dbReference>
<dbReference type="GO" id="GO:0009097">
    <property type="term" value="P:isoleucine biosynthetic process"/>
    <property type="evidence" value="ECO:0007669"/>
    <property type="project" value="UniProtKB-UniPathway"/>
</dbReference>
<evidence type="ECO:0000256" key="1">
    <source>
        <dbReference type="ARBA" id="ARBA00004743"/>
    </source>
</evidence>
<dbReference type="Gene3D" id="1.10.238.260">
    <property type="match status" value="1"/>
</dbReference>
<gene>
    <name evidence="6" type="ORF">S01H1_21792</name>
</gene>
<comment type="caution">
    <text evidence="6">The sequence shown here is derived from an EMBL/GenBank/DDBJ whole genome shotgun (WGS) entry which is preliminary data.</text>
</comment>
<dbReference type="PANTHER" id="PTHR43538:SF1">
    <property type="entry name" value="(R)-CITRAMALATE SYNTHASE"/>
    <property type="match status" value="1"/>
</dbReference>
<keyword evidence="3" id="KW-0808">Transferase</keyword>
<feature type="non-terminal residue" evidence="6">
    <location>
        <position position="234"/>
    </location>
</feature>
<dbReference type="Pfam" id="PF22617">
    <property type="entry name" value="HCS_D2"/>
    <property type="match status" value="1"/>
</dbReference>
<dbReference type="PANTHER" id="PTHR43538">
    <property type="entry name" value="ALPHA-IPM SYNTHASE/HOMOCITRATE SYNTHASE"/>
    <property type="match status" value="1"/>
</dbReference>
<dbReference type="InterPro" id="IPR013785">
    <property type="entry name" value="Aldolase_TIM"/>
</dbReference>
<dbReference type="InterPro" id="IPR005675">
    <property type="entry name" value="Citramal_synthase"/>
</dbReference>
<dbReference type="InterPro" id="IPR000891">
    <property type="entry name" value="PYR_CT"/>
</dbReference>
<reference evidence="6" key="1">
    <citation type="journal article" date="2014" name="Front. Microbiol.">
        <title>High frequency of phylogenetically diverse reductive dehalogenase-homologous genes in deep subseafloor sedimentary metagenomes.</title>
        <authorList>
            <person name="Kawai M."/>
            <person name="Futagami T."/>
            <person name="Toyoda A."/>
            <person name="Takaki Y."/>
            <person name="Nishi S."/>
            <person name="Hori S."/>
            <person name="Arai W."/>
            <person name="Tsubouchi T."/>
            <person name="Morono Y."/>
            <person name="Uchiyama I."/>
            <person name="Ito T."/>
            <person name="Fujiyama A."/>
            <person name="Inagaki F."/>
            <person name="Takami H."/>
        </authorList>
    </citation>
    <scope>NUCLEOTIDE SEQUENCE</scope>
    <source>
        <strain evidence="6">Expedition CK06-06</strain>
    </source>
</reference>
<dbReference type="InterPro" id="IPR002034">
    <property type="entry name" value="AIPM/Hcit_synth_CS"/>
</dbReference>
<feature type="domain" description="Pyruvate carboxyltransferase" evidence="5">
    <location>
        <begin position="1"/>
        <end position="133"/>
    </location>
</feature>
<evidence type="ECO:0000313" key="6">
    <source>
        <dbReference type="EMBL" id="GAF97573.1"/>
    </source>
</evidence>
<feature type="non-terminal residue" evidence="6">
    <location>
        <position position="1"/>
    </location>
</feature>
<comment type="pathway">
    <text evidence="1">Amino-acid biosynthesis; L-isoleucine biosynthesis; 2-oxobutanoate from pyruvate: step 1/3.</text>
</comment>
<evidence type="ECO:0000256" key="3">
    <source>
        <dbReference type="ARBA" id="ARBA00022679"/>
    </source>
</evidence>
<dbReference type="AlphaFoldDB" id="X0TVH1"/>
<dbReference type="EMBL" id="BARS01012154">
    <property type="protein sequence ID" value="GAF97573.1"/>
    <property type="molecule type" value="Genomic_DNA"/>
</dbReference>
<dbReference type="Pfam" id="PF00682">
    <property type="entry name" value="HMGL-like"/>
    <property type="match status" value="1"/>
</dbReference>
<evidence type="ECO:0000259" key="5">
    <source>
        <dbReference type="PROSITE" id="PS50991"/>
    </source>
</evidence>
<organism evidence="6">
    <name type="scientific">marine sediment metagenome</name>
    <dbReference type="NCBI Taxonomy" id="412755"/>
    <lineage>
        <taxon>unclassified sequences</taxon>
        <taxon>metagenomes</taxon>
        <taxon>ecological metagenomes</taxon>
    </lineage>
</organism>
<dbReference type="UniPathway" id="UPA00047">
    <property type="reaction ID" value="UER00066"/>
</dbReference>
<proteinExistence type="predicted"/>
<dbReference type="GO" id="GO:0046912">
    <property type="term" value="F:acyltransferase activity, acyl groups converted into alkyl on transfer"/>
    <property type="evidence" value="ECO:0007669"/>
    <property type="project" value="InterPro"/>
</dbReference>
<dbReference type="EC" id="2.3.3.21" evidence="4"/>
<dbReference type="GO" id="GO:0043714">
    <property type="term" value="F:(R)-citramalate synthase activity"/>
    <property type="evidence" value="ECO:0007669"/>
    <property type="project" value="UniProtKB-EC"/>
</dbReference>
<dbReference type="PROSITE" id="PS00816">
    <property type="entry name" value="AIPM_HOMOCIT_SYNTH_2"/>
    <property type="match status" value="1"/>
</dbReference>